<sequence length="260" mass="29452">MPANYSGPLRLNYLQYTVKSDRQMFETIIRVLEPDAADAAAPRRVTFVLPSSPELSHRSGDGLDEILRNDLHNRYGMVAVAPSYSDWPWMTDLPDQQMFQQVLYFIEDVVPFINGLYPGATRLLIGHSKAGSAALQLLLRYPDLFTAAAAHDAPIMKEQPDQWEMPYFWPNAEHFQDFAIPHLLRTRGQSLGPAPRIGLYGYANFGKNAPAWTYDHLTAAHDLMDDLDIPHVYANDSKHEHRWDAGWVPDAMAALDRMST</sequence>
<evidence type="ECO:0000313" key="1">
    <source>
        <dbReference type="EMBL" id="SEE97364.1"/>
    </source>
</evidence>
<evidence type="ECO:0000313" key="2">
    <source>
        <dbReference type="Proteomes" id="UP000199220"/>
    </source>
</evidence>
<keyword evidence="2" id="KW-1185">Reference proteome</keyword>
<dbReference type="STRING" id="648782.SAMN04488554_4014"/>
<dbReference type="InterPro" id="IPR029058">
    <property type="entry name" value="AB_hydrolase_fold"/>
</dbReference>
<gene>
    <name evidence="1" type="ORF">SAMN04488554_4014</name>
</gene>
<protein>
    <submittedName>
        <fullName evidence="1">Putative esterase</fullName>
    </submittedName>
</protein>
<dbReference type="RefSeq" id="WP_089775028.1">
    <property type="nucleotide sequence ID" value="NZ_FNTX01000002.1"/>
</dbReference>
<dbReference type="OrthoDB" id="184858at2"/>
<reference evidence="2" key="1">
    <citation type="submission" date="2016-10" db="EMBL/GenBank/DDBJ databases">
        <authorList>
            <person name="Varghese N."/>
            <person name="Submissions S."/>
        </authorList>
    </citation>
    <scope>NUCLEOTIDE SEQUENCE [LARGE SCALE GENOMIC DNA]</scope>
    <source>
        <strain evidence="2">DSM 21368</strain>
    </source>
</reference>
<dbReference type="AlphaFoldDB" id="A0A1H5N757"/>
<dbReference type="Gene3D" id="3.40.50.1820">
    <property type="entry name" value="alpha/beta hydrolase"/>
    <property type="match status" value="1"/>
</dbReference>
<name>A0A1H5N757_9MICO</name>
<dbReference type="EMBL" id="FNTX01000002">
    <property type="protein sequence ID" value="SEE97364.1"/>
    <property type="molecule type" value="Genomic_DNA"/>
</dbReference>
<dbReference type="Pfam" id="PF00756">
    <property type="entry name" value="Esterase"/>
    <property type="match status" value="1"/>
</dbReference>
<dbReference type="Proteomes" id="UP000199220">
    <property type="component" value="Unassembled WGS sequence"/>
</dbReference>
<dbReference type="InterPro" id="IPR000801">
    <property type="entry name" value="Esterase-like"/>
</dbReference>
<proteinExistence type="predicted"/>
<organism evidence="1 2">
    <name type="scientific">Ruania alba</name>
    <dbReference type="NCBI Taxonomy" id="648782"/>
    <lineage>
        <taxon>Bacteria</taxon>
        <taxon>Bacillati</taxon>
        <taxon>Actinomycetota</taxon>
        <taxon>Actinomycetes</taxon>
        <taxon>Micrococcales</taxon>
        <taxon>Ruaniaceae</taxon>
        <taxon>Ruania</taxon>
    </lineage>
</organism>
<dbReference type="SUPFAM" id="SSF53474">
    <property type="entry name" value="alpha/beta-Hydrolases"/>
    <property type="match status" value="1"/>
</dbReference>
<accession>A0A1H5N757</accession>